<accession>E5A376</accession>
<dbReference type="Proteomes" id="UP000002668">
    <property type="component" value="Genome"/>
</dbReference>
<feature type="compositionally biased region" description="Polar residues" evidence="5">
    <location>
        <begin position="254"/>
        <end position="273"/>
    </location>
</feature>
<keyword evidence="2" id="KW-0645">Protease</keyword>
<dbReference type="Pfam" id="PF01470">
    <property type="entry name" value="Peptidase_C15"/>
    <property type="match status" value="1"/>
</dbReference>
<dbReference type="PANTHER" id="PTHR23402:SF1">
    <property type="entry name" value="PYROGLUTAMYL-PEPTIDASE I"/>
    <property type="match status" value="1"/>
</dbReference>
<dbReference type="PANTHER" id="PTHR23402">
    <property type="entry name" value="PROTEASE FAMILY C15 PYROGLUTAMYL-PEPTIDASE I-RELATED"/>
    <property type="match status" value="1"/>
</dbReference>
<proteinExistence type="inferred from homology"/>
<dbReference type="VEuPathDB" id="FungiDB:LEMA_P094980.1"/>
<dbReference type="GO" id="GO:0008234">
    <property type="term" value="F:cysteine-type peptidase activity"/>
    <property type="evidence" value="ECO:0007669"/>
    <property type="project" value="UniProtKB-KW"/>
</dbReference>
<keyword evidence="4" id="KW-0788">Thiol protease</keyword>
<dbReference type="AlphaFoldDB" id="E5A376"/>
<evidence type="ECO:0000256" key="2">
    <source>
        <dbReference type="ARBA" id="ARBA00022670"/>
    </source>
</evidence>
<evidence type="ECO:0000256" key="1">
    <source>
        <dbReference type="ARBA" id="ARBA00006641"/>
    </source>
</evidence>
<dbReference type="OMA" id="TWRSFAP"/>
<feature type="region of interest" description="Disordered" evidence="5">
    <location>
        <begin position="252"/>
        <end position="273"/>
    </location>
</feature>
<evidence type="ECO:0000256" key="3">
    <source>
        <dbReference type="ARBA" id="ARBA00022801"/>
    </source>
</evidence>
<dbReference type="InterPro" id="IPR016125">
    <property type="entry name" value="Peptidase_C15-like"/>
</dbReference>
<evidence type="ECO:0000313" key="7">
    <source>
        <dbReference type="Proteomes" id="UP000002668"/>
    </source>
</evidence>
<dbReference type="GeneID" id="13286702"/>
<dbReference type="InParanoid" id="E5A376"/>
<evidence type="ECO:0000256" key="4">
    <source>
        <dbReference type="ARBA" id="ARBA00022807"/>
    </source>
</evidence>
<dbReference type="HOGENOM" id="CLU_043960_0_0_1"/>
<dbReference type="EMBL" id="FP929133">
    <property type="protein sequence ID" value="CBX98089.1"/>
    <property type="molecule type" value="Genomic_DNA"/>
</dbReference>
<evidence type="ECO:0000256" key="5">
    <source>
        <dbReference type="SAM" id="MobiDB-lite"/>
    </source>
</evidence>
<reference evidence="7" key="1">
    <citation type="journal article" date="2011" name="Nat. Commun.">
        <title>Effector diversification within compartments of the Leptosphaeria maculans genome affected by Repeat-Induced Point mutations.</title>
        <authorList>
            <person name="Rouxel T."/>
            <person name="Grandaubert J."/>
            <person name="Hane J.K."/>
            <person name="Hoede C."/>
            <person name="van de Wouw A.P."/>
            <person name="Couloux A."/>
            <person name="Dominguez V."/>
            <person name="Anthouard V."/>
            <person name="Bally P."/>
            <person name="Bourras S."/>
            <person name="Cozijnsen A.J."/>
            <person name="Ciuffetti L.M."/>
            <person name="Degrave A."/>
            <person name="Dilmaghani A."/>
            <person name="Duret L."/>
            <person name="Fudal I."/>
            <person name="Goodwin S.B."/>
            <person name="Gout L."/>
            <person name="Glaser N."/>
            <person name="Linglin J."/>
            <person name="Kema G.H.J."/>
            <person name="Lapalu N."/>
            <person name="Lawrence C.B."/>
            <person name="May K."/>
            <person name="Meyer M."/>
            <person name="Ollivier B."/>
            <person name="Poulain J."/>
            <person name="Schoch C.L."/>
            <person name="Simon A."/>
            <person name="Spatafora J.W."/>
            <person name="Stachowiak A."/>
            <person name="Turgeon B.G."/>
            <person name="Tyler B.M."/>
            <person name="Vincent D."/>
            <person name="Weissenbach J."/>
            <person name="Amselem J."/>
            <person name="Quesneville H."/>
            <person name="Oliver R.P."/>
            <person name="Wincker P."/>
            <person name="Balesdent M.-H."/>
            <person name="Howlett B.J."/>
        </authorList>
    </citation>
    <scope>NUCLEOTIDE SEQUENCE [LARGE SCALE GENOMIC DNA]</scope>
    <source>
        <strain evidence="7">JN3 / isolate v23.1.3 / race Av1-4-5-6-7-8</strain>
    </source>
</reference>
<keyword evidence="3" id="KW-0378">Hydrolase</keyword>
<dbReference type="Gene3D" id="3.40.630.20">
    <property type="entry name" value="Peptidase C15, pyroglutamyl peptidase I-like"/>
    <property type="match status" value="1"/>
</dbReference>
<sequence length="273" mass="30099">MPPAPYASRQPPSEATKKPVTVLVTGFGSFLDKVPDNPSWGVALSLPALIPASADSPTPIHIHVHHEPVRVAYQHVLDLVPKLLPPKNPMYPAPDIVLHIGLAAGRNHYAAEEGAWGRNYGKIPDVDGERFSDDDMETLFPAKQFPQRLCTSFDTSDVLARWKLNLTDSNSASTPDVRISQDPGNFLCGFIYYNSLAHYYSLSKDKRPVVFLHVPNISRSEDEMKQGLHVTVALIKALVQSWQELGVARDETNGPVSTEQVPLQGQIDNNFST</sequence>
<dbReference type="InterPro" id="IPR036440">
    <property type="entry name" value="Peptidase_C15-like_sf"/>
</dbReference>
<keyword evidence="7" id="KW-1185">Reference proteome</keyword>
<gene>
    <name evidence="6" type="ORF">LEMA_P094980.1</name>
</gene>
<comment type="similarity">
    <text evidence="1">Belongs to the peptidase C15 family.</text>
</comment>
<dbReference type="OrthoDB" id="407146at2759"/>
<dbReference type="RefSeq" id="XP_003841568.1">
    <property type="nucleotide sequence ID" value="XM_003841520.1"/>
</dbReference>
<dbReference type="SUPFAM" id="SSF53182">
    <property type="entry name" value="Pyrrolidone carboxyl peptidase (pyroglutamate aminopeptidase)"/>
    <property type="match status" value="1"/>
</dbReference>
<evidence type="ECO:0000313" key="6">
    <source>
        <dbReference type="EMBL" id="CBX98089.1"/>
    </source>
</evidence>
<protein>
    <submittedName>
        <fullName evidence="6">Similar to pyroglutamyl peptidase type I</fullName>
    </submittedName>
</protein>
<dbReference type="eggNOG" id="KOG4755">
    <property type="taxonomic scope" value="Eukaryota"/>
</dbReference>
<dbReference type="GO" id="GO:0006508">
    <property type="term" value="P:proteolysis"/>
    <property type="evidence" value="ECO:0007669"/>
    <property type="project" value="UniProtKB-KW"/>
</dbReference>
<name>E5A376_LEPMJ</name>
<organism evidence="7">
    <name type="scientific">Leptosphaeria maculans (strain JN3 / isolate v23.1.3 / race Av1-4-5-6-7-8)</name>
    <name type="common">Blackleg fungus</name>
    <name type="synonym">Phoma lingam</name>
    <dbReference type="NCBI Taxonomy" id="985895"/>
    <lineage>
        <taxon>Eukaryota</taxon>
        <taxon>Fungi</taxon>
        <taxon>Dikarya</taxon>
        <taxon>Ascomycota</taxon>
        <taxon>Pezizomycotina</taxon>
        <taxon>Dothideomycetes</taxon>
        <taxon>Pleosporomycetidae</taxon>
        <taxon>Pleosporales</taxon>
        <taxon>Pleosporineae</taxon>
        <taxon>Leptosphaeriaceae</taxon>
        <taxon>Plenodomus</taxon>
        <taxon>Plenodomus lingam/Leptosphaeria maculans species complex</taxon>
    </lineage>
</organism>